<accession>A0A1U7CQQ7</accession>
<dbReference type="KEGG" id="pbor:BSF38_02786"/>
<proteinExistence type="predicted"/>
<dbReference type="STRING" id="1387353.BSF38_02786"/>
<protein>
    <recommendedName>
        <fullName evidence="4">Transmembrane protein</fullName>
    </recommendedName>
</protein>
<name>A0A1U7CQQ7_9BACT</name>
<keyword evidence="1" id="KW-0472">Membrane</keyword>
<evidence type="ECO:0008006" key="4">
    <source>
        <dbReference type="Google" id="ProtNLM"/>
    </source>
</evidence>
<dbReference type="EMBL" id="CP019082">
    <property type="protein sequence ID" value="APW61274.1"/>
    <property type="molecule type" value="Genomic_DNA"/>
</dbReference>
<dbReference type="Proteomes" id="UP000186309">
    <property type="component" value="Chromosome"/>
</dbReference>
<evidence type="ECO:0000256" key="1">
    <source>
        <dbReference type="SAM" id="Phobius"/>
    </source>
</evidence>
<reference evidence="3" key="1">
    <citation type="submission" date="2016-12" db="EMBL/GenBank/DDBJ databases">
        <title>Comparative genomics of four Isosphaeraceae planctomycetes: a common pool of plasmids and glycoside hydrolase genes.</title>
        <authorList>
            <person name="Ivanova A."/>
        </authorList>
    </citation>
    <scope>NUCLEOTIDE SEQUENCE [LARGE SCALE GENOMIC DNA]</scope>
    <source>
        <strain evidence="3">PX4</strain>
    </source>
</reference>
<keyword evidence="3" id="KW-1185">Reference proteome</keyword>
<keyword evidence="1" id="KW-1133">Transmembrane helix</keyword>
<organism evidence="2 3">
    <name type="scientific">Paludisphaera borealis</name>
    <dbReference type="NCBI Taxonomy" id="1387353"/>
    <lineage>
        <taxon>Bacteria</taxon>
        <taxon>Pseudomonadati</taxon>
        <taxon>Planctomycetota</taxon>
        <taxon>Planctomycetia</taxon>
        <taxon>Isosphaerales</taxon>
        <taxon>Isosphaeraceae</taxon>
        <taxon>Paludisphaera</taxon>
    </lineage>
</organism>
<sequence>MNAPADPINDPTATPDAEAAYAHRIEDLPKEVGVMLITVGVLGMALPGVVGGPALIAGGLVLWPKTFGRVESWFERRFPKAHLHSMQQINRYLDDLEKRFPESDQPKG</sequence>
<dbReference type="RefSeq" id="WP_076346504.1">
    <property type="nucleotide sequence ID" value="NZ_CP019082.1"/>
</dbReference>
<keyword evidence="1" id="KW-0812">Transmembrane</keyword>
<evidence type="ECO:0000313" key="2">
    <source>
        <dbReference type="EMBL" id="APW61274.1"/>
    </source>
</evidence>
<feature type="transmembrane region" description="Helical" evidence="1">
    <location>
        <begin position="34"/>
        <end position="63"/>
    </location>
</feature>
<dbReference type="AlphaFoldDB" id="A0A1U7CQQ7"/>
<evidence type="ECO:0000313" key="3">
    <source>
        <dbReference type="Proteomes" id="UP000186309"/>
    </source>
</evidence>
<dbReference type="OrthoDB" id="5569757at2"/>
<gene>
    <name evidence="2" type="ORF">BSF38_02786</name>
</gene>